<proteinExistence type="predicted"/>
<evidence type="ECO:0000313" key="3">
    <source>
        <dbReference type="Proteomes" id="UP000343317"/>
    </source>
</evidence>
<accession>A0A5E4VXJ1</accession>
<dbReference type="EMBL" id="CABPSM010000008">
    <property type="protein sequence ID" value="VVE17357.1"/>
    <property type="molecule type" value="Genomic_DNA"/>
</dbReference>
<protein>
    <submittedName>
        <fullName evidence="2">Uncharacterized protein</fullName>
    </submittedName>
</protein>
<dbReference type="Proteomes" id="UP000343317">
    <property type="component" value="Unassembled WGS sequence"/>
</dbReference>
<evidence type="ECO:0000313" key="2">
    <source>
        <dbReference type="EMBL" id="VVE17357.1"/>
    </source>
</evidence>
<gene>
    <name evidence="2" type="ORF">PHO31112_02943</name>
</gene>
<sequence length="79" mass="8494">MPLVCQLPAQRPRASQGRGLGRSMPREVMPASRRALQTARSVVAPAMAPEHALWALSCSHVAIRWEWGAEAPNAVGPVV</sequence>
<organism evidence="2 3">
    <name type="scientific">Pandoraea horticolens</name>
    <dbReference type="NCBI Taxonomy" id="2508298"/>
    <lineage>
        <taxon>Bacteria</taxon>
        <taxon>Pseudomonadati</taxon>
        <taxon>Pseudomonadota</taxon>
        <taxon>Betaproteobacteria</taxon>
        <taxon>Burkholderiales</taxon>
        <taxon>Burkholderiaceae</taxon>
        <taxon>Pandoraea</taxon>
    </lineage>
</organism>
<keyword evidence="3" id="KW-1185">Reference proteome</keyword>
<evidence type="ECO:0000256" key="1">
    <source>
        <dbReference type="SAM" id="MobiDB-lite"/>
    </source>
</evidence>
<reference evidence="2 3" key="1">
    <citation type="submission" date="2019-08" db="EMBL/GenBank/DDBJ databases">
        <authorList>
            <person name="Peeters C."/>
        </authorList>
    </citation>
    <scope>NUCLEOTIDE SEQUENCE [LARGE SCALE GENOMIC DNA]</scope>
    <source>
        <strain evidence="2 3">LMG 31112</strain>
    </source>
</reference>
<dbReference type="AlphaFoldDB" id="A0A5E4VXJ1"/>
<name>A0A5E4VXJ1_9BURK</name>
<feature type="region of interest" description="Disordered" evidence="1">
    <location>
        <begin position="1"/>
        <end position="28"/>
    </location>
</feature>